<comment type="similarity">
    <text evidence="10">Belongs to the glycosyltransferase 28 family. MurG subfamily.</text>
</comment>
<dbReference type="GO" id="GO:0005975">
    <property type="term" value="P:carbohydrate metabolic process"/>
    <property type="evidence" value="ECO:0007669"/>
    <property type="project" value="InterPro"/>
</dbReference>
<dbReference type="AlphaFoldDB" id="A0A9D1MXX7"/>
<dbReference type="GO" id="GO:0009252">
    <property type="term" value="P:peptidoglycan biosynthetic process"/>
    <property type="evidence" value="ECO:0007669"/>
    <property type="project" value="UniProtKB-UniRule"/>
</dbReference>
<dbReference type="GO" id="GO:0071555">
    <property type="term" value="P:cell wall organization"/>
    <property type="evidence" value="ECO:0007669"/>
    <property type="project" value="UniProtKB-KW"/>
</dbReference>
<name>A0A9D1MXX7_9BACT</name>
<comment type="subcellular location">
    <subcellularLocation>
        <location evidence="10">Cell membrane</location>
        <topology evidence="10">Peripheral membrane protein</topology>
        <orientation evidence="10">Cytoplasmic side</orientation>
    </subcellularLocation>
</comment>
<feature type="binding site" evidence="10">
    <location>
        <position position="155"/>
    </location>
    <ligand>
        <name>UDP-N-acetyl-alpha-D-glucosamine</name>
        <dbReference type="ChEBI" id="CHEBI:57705"/>
    </ligand>
</feature>
<evidence type="ECO:0000256" key="6">
    <source>
        <dbReference type="ARBA" id="ARBA00022984"/>
    </source>
</evidence>
<dbReference type="PANTHER" id="PTHR21015:SF27">
    <property type="entry name" value="UDP-N-ACETYLGLUCOSAMINE--N-ACETYLMURAMYL-(PENTAPEPTIDE) PYROPHOSPHORYL-UNDECAPRENOL N-ACETYLGLUCOSAMINE TRANSFERASE"/>
    <property type="match status" value="1"/>
</dbReference>
<reference evidence="13" key="2">
    <citation type="journal article" date="2021" name="PeerJ">
        <title>Extensive microbial diversity within the chicken gut microbiome revealed by metagenomics and culture.</title>
        <authorList>
            <person name="Gilroy R."/>
            <person name="Ravi A."/>
            <person name="Getino M."/>
            <person name="Pursley I."/>
            <person name="Horton D.L."/>
            <person name="Alikhan N.F."/>
            <person name="Baker D."/>
            <person name="Gharbi K."/>
            <person name="Hall N."/>
            <person name="Watson M."/>
            <person name="Adriaenssens E.M."/>
            <person name="Foster-Nyarko E."/>
            <person name="Jarju S."/>
            <person name="Secka A."/>
            <person name="Antonio M."/>
            <person name="Oren A."/>
            <person name="Chaudhuri R.R."/>
            <person name="La Ragione R."/>
            <person name="Hildebrand F."/>
            <person name="Pallen M.J."/>
        </authorList>
    </citation>
    <scope>NUCLEOTIDE SEQUENCE</scope>
    <source>
        <strain evidence="13">ChiHjej12B11-7776</strain>
    </source>
</reference>
<dbReference type="GO" id="GO:0005886">
    <property type="term" value="C:plasma membrane"/>
    <property type="evidence" value="ECO:0007669"/>
    <property type="project" value="UniProtKB-SubCell"/>
</dbReference>
<comment type="caution">
    <text evidence="13">The sequence shown here is derived from an EMBL/GenBank/DDBJ whole genome shotgun (WGS) entry which is preliminary data.</text>
</comment>
<dbReference type="CDD" id="cd03785">
    <property type="entry name" value="GT28_MurG"/>
    <property type="match status" value="1"/>
</dbReference>
<dbReference type="InterPro" id="IPR007235">
    <property type="entry name" value="Glyco_trans_28_C"/>
</dbReference>
<evidence type="ECO:0000256" key="9">
    <source>
        <dbReference type="ARBA" id="ARBA00023316"/>
    </source>
</evidence>
<keyword evidence="1 10" id="KW-1003">Cell membrane</keyword>
<dbReference type="EC" id="2.4.1.227" evidence="10"/>
<evidence type="ECO:0000256" key="8">
    <source>
        <dbReference type="ARBA" id="ARBA00023306"/>
    </source>
</evidence>
<dbReference type="Proteomes" id="UP000886852">
    <property type="component" value="Unassembled WGS sequence"/>
</dbReference>
<feature type="binding site" evidence="10">
    <location>
        <position position="185"/>
    </location>
    <ligand>
        <name>UDP-N-acetyl-alpha-D-glucosamine</name>
        <dbReference type="ChEBI" id="CHEBI:57705"/>
    </ligand>
</feature>
<evidence type="ECO:0000256" key="10">
    <source>
        <dbReference type="HAMAP-Rule" id="MF_00033"/>
    </source>
</evidence>
<feature type="binding site" evidence="10">
    <location>
        <position position="272"/>
    </location>
    <ligand>
        <name>UDP-N-acetyl-alpha-D-glucosamine</name>
        <dbReference type="ChEBI" id="CHEBI:57705"/>
    </ligand>
</feature>
<evidence type="ECO:0000259" key="12">
    <source>
        <dbReference type="Pfam" id="PF04101"/>
    </source>
</evidence>
<evidence type="ECO:0000256" key="3">
    <source>
        <dbReference type="ARBA" id="ARBA00022676"/>
    </source>
</evidence>
<evidence type="ECO:0000256" key="1">
    <source>
        <dbReference type="ARBA" id="ARBA00022475"/>
    </source>
</evidence>
<keyword evidence="3 10" id="KW-0328">Glycosyltransferase</keyword>
<keyword evidence="7 10" id="KW-0472">Membrane</keyword>
<evidence type="ECO:0000256" key="7">
    <source>
        <dbReference type="ARBA" id="ARBA00023136"/>
    </source>
</evidence>
<proteinExistence type="inferred from homology"/>
<evidence type="ECO:0000313" key="14">
    <source>
        <dbReference type="Proteomes" id="UP000886852"/>
    </source>
</evidence>
<comment type="pathway">
    <text evidence="10">Cell wall biogenesis; peptidoglycan biosynthesis.</text>
</comment>
<evidence type="ECO:0000256" key="5">
    <source>
        <dbReference type="ARBA" id="ARBA00022960"/>
    </source>
</evidence>
<evidence type="ECO:0000259" key="11">
    <source>
        <dbReference type="Pfam" id="PF03033"/>
    </source>
</evidence>
<comment type="function">
    <text evidence="10">Cell wall formation. Catalyzes the transfer of a GlcNAc subunit on undecaprenyl-pyrophosphoryl-MurNAc-pentapeptide (lipid intermediate I) to form undecaprenyl-pyrophosphoryl-MurNAc-(pentapeptide)GlcNAc (lipid intermediate II).</text>
</comment>
<dbReference type="Pfam" id="PF04101">
    <property type="entry name" value="Glyco_tran_28_C"/>
    <property type="match status" value="1"/>
</dbReference>
<keyword evidence="5 10" id="KW-0133">Cell shape</keyword>
<dbReference type="PANTHER" id="PTHR21015">
    <property type="entry name" value="UDP-N-ACETYLGLUCOSAMINE--N-ACETYLMURAMYL-(PENTAPEPTIDE) PYROPHOSPHORYL-UNDECAPRENOL N-ACETYLGLUCOSAMINE TRANSFERASE 1"/>
    <property type="match status" value="1"/>
</dbReference>
<feature type="binding site" evidence="10">
    <location>
        <begin position="10"/>
        <end position="12"/>
    </location>
    <ligand>
        <name>UDP-N-acetyl-alpha-D-glucosamine</name>
        <dbReference type="ChEBI" id="CHEBI:57705"/>
    </ligand>
</feature>
<dbReference type="SUPFAM" id="SSF53756">
    <property type="entry name" value="UDP-Glycosyltransferase/glycogen phosphorylase"/>
    <property type="match status" value="1"/>
</dbReference>
<protein>
    <recommendedName>
        <fullName evidence="10">UDP-N-acetylglucosamine--N-acetylmuramyl-(pentapeptide) pyrophosphoryl-undecaprenol N-acetylglucosamine transferase</fullName>
        <ecNumber evidence="10">2.4.1.227</ecNumber>
    </recommendedName>
    <alternativeName>
        <fullName evidence="10">Undecaprenyl-PP-MurNAc-pentapeptide-UDPGlcNAc GlcNAc transferase</fullName>
    </alternativeName>
</protein>
<accession>A0A9D1MXX7</accession>
<dbReference type="Gene3D" id="3.40.50.2000">
    <property type="entry name" value="Glycogen Phosphorylase B"/>
    <property type="match status" value="2"/>
</dbReference>
<dbReference type="HAMAP" id="MF_00033">
    <property type="entry name" value="MurG"/>
    <property type="match status" value="1"/>
</dbReference>
<sequence length="335" mass="36392">MKIVFCGGGTAGHVMPNIALAQQLQEDQLHYVGTDGMEKQLVTDSRLFRSYRTITAAKFQRKFCVQNVLLPAKLIKSVREAKAHLMEIRPDVVFGKGGYASLPVAIAARLLKIPLVVHESDLTLGLANRICSLFCTRTLSTFPLKRATQVGAIVRKSVVCGNRQKGLQIMGLDGKKPILLVMGGSLGAQALNDAVCKSAPLMNKFDLFVITGKGKTLNCDVHSAPFVEDVGSVYAASSMCVTRAGSNALSELALVRLPFLAVPLTRGSRGEQAKNARWFAERGMGLVADEKQLENLPGLVQKLYEQRTAIANAQRKFDFYGTEKAAEEILKAAKK</sequence>
<dbReference type="InterPro" id="IPR004276">
    <property type="entry name" value="GlycoTrans_28_N"/>
</dbReference>
<keyword evidence="8 10" id="KW-0131">Cell cycle</keyword>
<organism evidence="13 14">
    <name type="scientific">Candidatus Fimimonas merdipullorum</name>
    <dbReference type="NCBI Taxonomy" id="2840822"/>
    <lineage>
        <taxon>Bacteria</taxon>
        <taxon>Pseudomonadati</taxon>
        <taxon>Myxococcota</taxon>
        <taxon>Myxococcia</taxon>
        <taxon>Myxococcales</taxon>
        <taxon>Cystobacterineae</taxon>
        <taxon>Myxococcaceae</taxon>
        <taxon>Myxococcaceae incertae sedis</taxon>
        <taxon>Candidatus Fimimonas</taxon>
    </lineage>
</organism>
<dbReference type="GO" id="GO:0008360">
    <property type="term" value="P:regulation of cell shape"/>
    <property type="evidence" value="ECO:0007669"/>
    <property type="project" value="UniProtKB-KW"/>
</dbReference>
<dbReference type="GO" id="GO:0050511">
    <property type="term" value="F:undecaprenyldiphospho-muramoylpentapeptide beta-N-acetylglucosaminyltransferase activity"/>
    <property type="evidence" value="ECO:0007669"/>
    <property type="project" value="UniProtKB-UniRule"/>
</dbReference>
<dbReference type="InterPro" id="IPR006009">
    <property type="entry name" value="GlcNAc_MurG"/>
</dbReference>
<keyword evidence="4 10" id="KW-0808">Transferase</keyword>
<comment type="caution">
    <text evidence="10">Lacks conserved residue(s) required for the propagation of feature annotation.</text>
</comment>
<gene>
    <name evidence="10" type="primary">murG</name>
    <name evidence="13" type="ORF">IAC72_04495</name>
</gene>
<keyword evidence="9 10" id="KW-0961">Cell wall biogenesis/degradation</keyword>
<dbReference type="GO" id="GO:0051301">
    <property type="term" value="P:cell division"/>
    <property type="evidence" value="ECO:0007669"/>
    <property type="project" value="UniProtKB-KW"/>
</dbReference>
<comment type="catalytic activity">
    <reaction evidence="10">
        <text>di-trans,octa-cis-undecaprenyl diphospho-N-acetyl-alpha-D-muramoyl-L-alanyl-D-glutamyl-meso-2,6-diaminopimeloyl-D-alanyl-D-alanine + UDP-N-acetyl-alpha-D-glucosamine = di-trans,octa-cis-undecaprenyl diphospho-[N-acetyl-alpha-D-glucosaminyl-(1-&gt;4)]-N-acetyl-alpha-D-muramoyl-L-alanyl-D-glutamyl-meso-2,6-diaminopimeloyl-D-alanyl-D-alanine + UDP + H(+)</text>
        <dbReference type="Rhea" id="RHEA:31227"/>
        <dbReference type="ChEBI" id="CHEBI:15378"/>
        <dbReference type="ChEBI" id="CHEBI:57705"/>
        <dbReference type="ChEBI" id="CHEBI:58223"/>
        <dbReference type="ChEBI" id="CHEBI:61387"/>
        <dbReference type="ChEBI" id="CHEBI:61388"/>
        <dbReference type="EC" id="2.4.1.227"/>
    </reaction>
</comment>
<keyword evidence="2 10" id="KW-0132">Cell division</keyword>
<dbReference type="Pfam" id="PF03033">
    <property type="entry name" value="Glyco_transf_28"/>
    <property type="match status" value="1"/>
</dbReference>
<feature type="domain" description="Glycosyl transferase family 28 C-terminal" evidence="12">
    <location>
        <begin position="179"/>
        <end position="317"/>
    </location>
</feature>
<evidence type="ECO:0000256" key="2">
    <source>
        <dbReference type="ARBA" id="ARBA00022618"/>
    </source>
</evidence>
<feature type="domain" description="Glycosyltransferase family 28 N-terminal" evidence="11">
    <location>
        <begin position="3"/>
        <end position="139"/>
    </location>
</feature>
<reference evidence="13" key="1">
    <citation type="submission" date="2020-10" db="EMBL/GenBank/DDBJ databases">
        <authorList>
            <person name="Gilroy R."/>
        </authorList>
    </citation>
    <scope>NUCLEOTIDE SEQUENCE</scope>
    <source>
        <strain evidence="13">ChiHjej12B11-7776</strain>
    </source>
</reference>
<dbReference type="EMBL" id="DVOC01000077">
    <property type="protein sequence ID" value="HIU91249.1"/>
    <property type="molecule type" value="Genomic_DNA"/>
</dbReference>
<keyword evidence="6 10" id="KW-0573">Peptidoglycan synthesis</keyword>
<evidence type="ECO:0000256" key="4">
    <source>
        <dbReference type="ARBA" id="ARBA00022679"/>
    </source>
</evidence>
<evidence type="ECO:0000313" key="13">
    <source>
        <dbReference type="EMBL" id="HIU91249.1"/>
    </source>
</evidence>